<accession>A0ABY7EGV4</accession>
<evidence type="ECO:0000313" key="2">
    <source>
        <dbReference type="Proteomes" id="UP001164746"/>
    </source>
</evidence>
<gene>
    <name evidence="1" type="ORF">MAR_019181</name>
</gene>
<dbReference type="EMBL" id="CP111017">
    <property type="protein sequence ID" value="WAR09223.1"/>
    <property type="molecule type" value="Genomic_DNA"/>
</dbReference>
<reference evidence="1" key="1">
    <citation type="submission" date="2022-11" db="EMBL/GenBank/DDBJ databases">
        <title>Centuries of genome instability and evolution in soft-shell clam transmissible cancer (bioRxiv).</title>
        <authorList>
            <person name="Hart S.F.M."/>
            <person name="Yonemitsu M.A."/>
            <person name="Giersch R.M."/>
            <person name="Beal B.F."/>
            <person name="Arriagada G."/>
            <person name="Davis B.W."/>
            <person name="Ostrander E.A."/>
            <person name="Goff S.P."/>
            <person name="Metzger M.J."/>
        </authorList>
    </citation>
    <scope>NUCLEOTIDE SEQUENCE</scope>
    <source>
        <strain evidence="1">MELC-2E11</strain>
        <tissue evidence="1">Siphon/mantle</tissue>
    </source>
</reference>
<protein>
    <submittedName>
        <fullName evidence="1">Uncharacterized protein</fullName>
    </submittedName>
</protein>
<sequence>MGSKTRLTLVTQNSSFEDPLTVHPWDKLKDSLIGELTGDDINRLLTLSESKLGAHYEKLLNEESTSKCNKFFHCLEDSLGEDGTVRYLQNLMGDLNFHGDSGNVNYQELFLLYEEEKRDYISKCSQLGLEIDPTFVGRQNFIEQLLQILHREDQYKEKKTILDN</sequence>
<evidence type="ECO:0000313" key="1">
    <source>
        <dbReference type="EMBL" id="WAR09223.1"/>
    </source>
</evidence>
<dbReference type="Proteomes" id="UP001164746">
    <property type="component" value="Chromosome 6"/>
</dbReference>
<name>A0ABY7EGV4_MYAAR</name>
<proteinExistence type="predicted"/>
<organism evidence="1 2">
    <name type="scientific">Mya arenaria</name>
    <name type="common">Soft-shell clam</name>
    <dbReference type="NCBI Taxonomy" id="6604"/>
    <lineage>
        <taxon>Eukaryota</taxon>
        <taxon>Metazoa</taxon>
        <taxon>Spiralia</taxon>
        <taxon>Lophotrochozoa</taxon>
        <taxon>Mollusca</taxon>
        <taxon>Bivalvia</taxon>
        <taxon>Autobranchia</taxon>
        <taxon>Heteroconchia</taxon>
        <taxon>Euheterodonta</taxon>
        <taxon>Imparidentia</taxon>
        <taxon>Neoheterodontei</taxon>
        <taxon>Myida</taxon>
        <taxon>Myoidea</taxon>
        <taxon>Myidae</taxon>
        <taxon>Mya</taxon>
    </lineage>
</organism>
<keyword evidence="2" id="KW-1185">Reference proteome</keyword>